<comment type="caution">
    <text evidence="2">The sequence shown here is derived from an EMBL/GenBank/DDBJ whole genome shotgun (WGS) entry which is preliminary data.</text>
</comment>
<organism evidence="2 3">
    <name type="scientific">Solanum commersonii</name>
    <name type="common">Commerson's wild potato</name>
    <name type="synonym">Commerson's nightshade</name>
    <dbReference type="NCBI Taxonomy" id="4109"/>
    <lineage>
        <taxon>Eukaryota</taxon>
        <taxon>Viridiplantae</taxon>
        <taxon>Streptophyta</taxon>
        <taxon>Embryophyta</taxon>
        <taxon>Tracheophyta</taxon>
        <taxon>Spermatophyta</taxon>
        <taxon>Magnoliopsida</taxon>
        <taxon>eudicotyledons</taxon>
        <taxon>Gunneridae</taxon>
        <taxon>Pentapetalae</taxon>
        <taxon>asterids</taxon>
        <taxon>lamiids</taxon>
        <taxon>Solanales</taxon>
        <taxon>Solanaceae</taxon>
        <taxon>Solanoideae</taxon>
        <taxon>Solaneae</taxon>
        <taxon>Solanum</taxon>
    </lineage>
</organism>
<evidence type="ECO:0000256" key="1">
    <source>
        <dbReference type="SAM" id="MobiDB-lite"/>
    </source>
</evidence>
<reference evidence="2 3" key="1">
    <citation type="submission" date="2020-09" db="EMBL/GenBank/DDBJ databases">
        <title>De no assembly of potato wild relative species, Solanum commersonii.</title>
        <authorList>
            <person name="Cho K."/>
        </authorList>
    </citation>
    <scope>NUCLEOTIDE SEQUENCE [LARGE SCALE GENOMIC DNA]</scope>
    <source>
        <strain evidence="2">LZ3.2</strain>
        <tissue evidence="2">Leaf</tissue>
    </source>
</reference>
<name>A0A9J6A496_SOLCO</name>
<feature type="compositionally biased region" description="Polar residues" evidence="1">
    <location>
        <begin position="57"/>
        <end position="67"/>
    </location>
</feature>
<protein>
    <submittedName>
        <fullName evidence="2">Uncharacterized protein</fullName>
    </submittedName>
</protein>
<keyword evidence="3" id="KW-1185">Reference proteome</keyword>
<accession>A0A9J6A496</accession>
<evidence type="ECO:0000313" key="3">
    <source>
        <dbReference type="Proteomes" id="UP000824120"/>
    </source>
</evidence>
<proteinExistence type="predicted"/>
<gene>
    <name evidence="2" type="ORF">H5410_018743</name>
</gene>
<evidence type="ECO:0000313" key="2">
    <source>
        <dbReference type="EMBL" id="KAG5618919.1"/>
    </source>
</evidence>
<sequence>MYANTLSPIIMSNVYSDDHLPKCIVSKNVLPQLVGGETAHTTWNNELQPMHPDPNHESVSSKNNCVL</sequence>
<dbReference type="Proteomes" id="UP000824120">
    <property type="component" value="Chromosome 3"/>
</dbReference>
<dbReference type="EMBL" id="JACXVP010000003">
    <property type="protein sequence ID" value="KAG5618919.1"/>
    <property type="molecule type" value="Genomic_DNA"/>
</dbReference>
<feature type="region of interest" description="Disordered" evidence="1">
    <location>
        <begin position="43"/>
        <end position="67"/>
    </location>
</feature>
<dbReference type="AlphaFoldDB" id="A0A9J6A496"/>